<reference evidence="2 3" key="1">
    <citation type="submission" date="2023-07" db="EMBL/GenBank/DDBJ databases">
        <title>Genomic Encyclopedia of Type Strains, Phase IV (KMG-IV): sequencing the most valuable type-strain genomes for metagenomic binning, comparative biology and taxonomic classification.</title>
        <authorList>
            <person name="Goeker M."/>
        </authorList>
    </citation>
    <scope>NUCLEOTIDE SEQUENCE [LARGE SCALE GENOMIC DNA]</scope>
    <source>
        <strain evidence="2 3">DSM 16460</strain>
    </source>
</reference>
<protein>
    <submittedName>
        <fullName evidence="2">Cell division protein FtsL</fullName>
    </submittedName>
</protein>
<dbReference type="GO" id="GO:0051301">
    <property type="term" value="P:cell division"/>
    <property type="evidence" value="ECO:0007669"/>
    <property type="project" value="UniProtKB-KW"/>
</dbReference>
<keyword evidence="1" id="KW-0472">Membrane</keyword>
<keyword evidence="2" id="KW-0131">Cell cycle</keyword>
<comment type="caution">
    <text evidence="2">The sequence shown here is derived from an EMBL/GenBank/DDBJ whole genome shotgun (WGS) entry which is preliminary data.</text>
</comment>
<evidence type="ECO:0000313" key="3">
    <source>
        <dbReference type="Proteomes" id="UP001224359"/>
    </source>
</evidence>
<gene>
    <name evidence="2" type="ORF">J2S77_000431</name>
</gene>
<keyword evidence="1" id="KW-0812">Transmembrane</keyword>
<proteinExistence type="predicted"/>
<sequence length="76" mass="8841">MVISEWVINNWYSTISSLIVSSQELIQMIIVITCIVLLTLLYVGVRLYQSNQKRNQLNLYGSFNTQKTEYKNPPND</sequence>
<keyword evidence="3" id="KW-1185">Reference proteome</keyword>
<evidence type="ECO:0000256" key="1">
    <source>
        <dbReference type="SAM" id="Phobius"/>
    </source>
</evidence>
<keyword evidence="2" id="KW-0132">Cell division</keyword>
<feature type="transmembrane region" description="Helical" evidence="1">
    <location>
        <begin position="25"/>
        <end position="45"/>
    </location>
</feature>
<organism evidence="2 3">
    <name type="scientific">Alkalibacillus salilacus</name>
    <dbReference type="NCBI Taxonomy" id="284582"/>
    <lineage>
        <taxon>Bacteria</taxon>
        <taxon>Bacillati</taxon>
        <taxon>Bacillota</taxon>
        <taxon>Bacilli</taxon>
        <taxon>Bacillales</taxon>
        <taxon>Bacillaceae</taxon>
        <taxon>Alkalibacillus</taxon>
    </lineage>
</organism>
<accession>A0ABT9VCD1</accession>
<dbReference type="Proteomes" id="UP001224359">
    <property type="component" value="Unassembled WGS sequence"/>
</dbReference>
<keyword evidence="1" id="KW-1133">Transmembrane helix</keyword>
<evidence type="ECO:0000313" key="2">
    <source>
        <dbReference type="EMBL" id="MDQ0158475.1"/>
    </source>
</evidence>
<name>A0ABT9VCD1_9BACI</name>
<dbReference type="EMBL" id="JAUSTQ010000002">
    <property type="protein sequence ID" value="MDQ0158475.1"/>
    <property type="molecule type" value="Genomic_DNA"/>
</dbReference>